<dbReference type="InterPro" id="IPR025232">
    <property type="entry name" value="DUF4174"/>
</dbReference>
<evidence type="ECO:0000313" key="4">
    <source>
        <dbReference type="EMBL" id="GGH87346.1"/>
    </source>
</evidence>
<organism evidence="4 5">
    <name type="scientific">Hymenobacter frigidus</name>
    <dbReference type="NCBI Taxonomy" id="1524095"/>
    <lineage>
        <taxon>Bacteria</taxon>
        <taxon>Pseudomonadati</taxon>
        <taxon>Bacteroidota</taxon>
        <taxon>Cytophagia</taxon>
        <taxon>Cytophagales</taxon>
        <taxon>Hymenobacteraceae</taxon>
        <taxon>Hymenobacter</taxon>
    </lineage>
</organism>
<gene>
    <name evidence="4" type="ORF">GCM10011495_26040</name>
</gene>
<comment type="caution">
    <text evidence="4">The sequence shown here is derived from an EMBL/GenBank/DDBJ whole genome shotgun (WGS) entry which is preliminary data.</text>
</comment>
<dbReference type="EMBL" id="BMGY01000024">
    <property type="protein sequence ID" value="GGH87346.1"/>
    <property type="molecule type" value="Genomic_DNA"/>
</dbReference>
<evidence type="ECO:0000256" key="1">
    <source>
        <dbReference type="ARBA" id="ARBA00022729"/>
    </source>
</evidence>
<feature type="region of interest" description="Disordered" evidence="2">
    <location>
        <begin position="138"/>
        <end position="172"/>
    </location>
</feature>
<keyword evidence="1" id="KW-0732">Signal</keyword>
<evidence type="ECO:0000313" key="5">
    <source>
        <dbReference type="Proteomes" id="UP000637774"/>
    </source>
</evidence>
<evidence type="ECO:0000259" key="3">
    <source>
        <dbReference type="Pfam" id="PF13778"/>
    </source>
</evidence>
<reference evidence="5" key="1">
    <citation type="journal article" date="2019" name="Int. J. Syst. Evol. Microbiol.">
        <title>The Global Catalogue of Microorganisms (GCM) 10K type strain sequencing project: providing services to taxonomists for standard genome sequencing and annotation.</title>
        <authorList>
            <consortium name="The Broad Institute Genomics Platform"/>
            <consortium name="The Broad Institute Genome Sequencing Center for Infectious Disease"/>
            <person name="Wu L."/>
            <person name="Ma J."/>
        </authorList>
    </citation>
    <scope>NUCLEOTIDE SEQUENCE [LARGE SCALE GENOMIC DNA]</scope>
    <source>
        <strain evidence="5">CGMCC 1.14966</strain>
    </source>
</reference>
<feature type="domain" description="DUF4174" evidence="3">
    <location>
        <begin position="56"/>
        <end position="163"/>
    </location>
</feature>
<accession>A0ABQ2A720</accession>
<evidence type="ECO:0000256" key="2">
    <source>
        <dbReference type="SAM" id="MobiDB-lite"/>
    </source>
</evidence>
<proteinExistence type="predicted"/>
<sequence>MTFKGATRRLAASFALVSTLLDYLMKRPFLFAFALFGGLLFLTAQTPKVRSVEQTLRASRWQKRVLLLAAPTAAQADFKHQKTLLAAAGPALAARDFLVLDVLYNQLTEADKQFLTRKFGIQPPQFAVVLIGKDGGVKQKSSQPIPPADLFGTVDQMPMRREEMRRTKPRQQ</sequence>
<dbReference type="Pfam" id="PF13778">
    <property type="entry name" value="DUF4174"/>
    <property type="match status" value="1"/>
</dbReference>
<dbReference type="Proteomes" id="UP000637774">
    <property type="component" value="Unassembled WGS sequence"/>
</dbReference>
<protein>
    <recommendedName>
        <fullName evidence="3">DUF4174 domain-containing protein</fullName>
    </recommendedName>
</protein>
<keyword evidence="5" id="KW-1185">Reference proteome</keyword>
<name>A0ABQ2A720_9BACT</name>